<dbReference type="Pfam" id="PF01471">
    <property type="entry name" value="PG_binding_1"/>
    <property type="match status" value="1"/>
</dbReference>
<dbReference type="Proteomes" id="UP000193963">
    <property type="component" value="Unassembled WGS sequence"/>
</dbReference>
<dbReference type="PANTHER" id="PTHR30163:SF8">
    <property type="entry name" value="LYTIC MUREIN TRANSGLYCOSYLASE"/>
    <property type="match status" value="1"/>
</dbReference>
<dbReference type="Gene3D" id="1.10.101.10">
    <property type="entry name" value="PGBD-like superfamily/PGBD"/>
    <property type="match status" value="1"/>
</dbReference>
<dbReference type="Gene3D" id="1.10.8.350">
    <property type="entry name" value="Bacterial muramidase"/>
    <property type="match status" value="1"/>
</dbReference>
<protein>
    <submittedName>
        <fullName evidence="5">Membrane-bound lytic murein transglycosylase B</fullName>
        <ecNumber evidence="5">4.2.2.-</ecNumber>
    </submittedName>
</protein>
<evidence type="ECO:0000256" key="1">
    <source>
        <dbReference type="SAM" id="MobiDB-lite"/>
    </source>
</evidence>
<dbReference type="InterPro" id="IPR002477">
    <property type="entry name" value="Peptidoglycan-bd-like"/>
</dbReference>
<dbReference type="EMBL" id="FWFN01000006">
    <property type="protein sequence ID" value="SLN61848.1"/>
    <property type="molecule type" value="Genomic_DNA"/>
</dbReference>
<feature type="domain" description="Peptidoglycan binding-like" evidence="3">
    <location>
        <begin position="429"/>
        <end position="482"/>
    </location>
</feature>
<dbReference type="InterPro" id="IPR031304">
    <property type="entry name" value="SLT_2"/>
</dbReference>
<feature type="chain" id="PRO_5012214200" evidence="2">
    <location>
        <begin position="25"/>
        <end position="485"/>
    </location>
</feature>
<accession>A0A1X6ZUV0</accession>
<evidence type="ECO:0000313" key="6">
    <source>
        <dbReference type="Proteomes" id="UP000193963"/>
    </source>
</evidence>
<evidence type="ECO:0000256" key="2">
    <source>
        <dbReference type="SAM" id="SignalP"/>
    </source>
</evidence>
<dbReference type="InterPro" id="IPR043426">
    <property type="entry name" value="MltB-like"/>
</dbReference>
<dbReference type="AlphaFoldDB" id="A0A1X6ZUV0"/>
<keyword evidence="2" id="KW-0732">Signal</keyword>
<dbReference type="OrthoDB" id="9808544at2"/>
<keyword evidence="6" id="KW-1185">Reference proteome</keyword>
<dbReference type="CDD" id="cd13399">
    <property type="entry name" value="Slt35-like"/>
    <property type="match status" value="1"/>
</dbReference>
<organism evidence="5 6">
    <name type="scientific">Pseudooceanicola marinus</name>
    <dbReference type="NCBI Taxonomy" id="396013"/>
    <lineage>
        <taxon>Bacteria</taxon>
        <taxon>Pseudomonadati</taxon>
        <taxon>Pseudomonadota</taxon>
        <taxon>Alphaproteobacteria</taxon>
        <taxon>Rhodobacterales</taxon>
        <taxon>Paracoccaceae</taxon>
        <taxon>Pseudooceanicola</taxon>
    </lineage>
</organism>
<dbReference type="Pfam" id="PF13406">
    <property type="entry name" value="SLT_2"/>
    <property type="match status" value="1"/>
</dbReference>
<dbReference type="EC" id="4.2.2.-" evidence="5"/>
<dbReference type="InterPro" id="IPR036366">
    <property type="entry name" value="PGBDSf"/>
</dbReference>
<keyword evidence="5" id="KW-0456">Lyase</keyword>
<name>A0A1X6ZUV0_9RHOB</name>
<dbReference type="InterPro" id="IPR023346">
    <property type="entry name" value="Lysozyme-like_dom_sf"/>
</dbReference>
<proteinExistence type="predicted"/>
<feature type="region of interest" description="Disordered" evidence="1">
    <location>
        <begin position="93"/>
        <end position="114"/>
    </location>
</feature>
<evidence type="ECO:0000313" key="5">
    <source>
        <dbReference type="EMBL" id="SLN61848.1"/>
    </source>
</evidence>
<dbReference type="SUPFAM" id="SSF47090">
    <property type="entry name" value="PGBD-like"/>
    <property type="match status" value="1"/>
</dbReference>
<evidence type="ECO:0000259" key="3">
    <source>
        <dbReference type="Pfam" id="PF01471"/>
    </source>
</evidence>
<feature type="signal peptide" evidence="2">
    <location>
        <begin position="1"/>
        <end position="24"/>
    </location>
</feature>
<dbReference type="Gene3D" id="1.10.530.10">
    <property type="match status" value="1"/>
</dbReference>
<dbReference type="RefSeq" id="WP_085889147.1">
    <property type="nucleotide sequence ID" value="NZ_FWFN01000006.1"/>
</dbReference>
<dbReference type="GO" id="GO:0009253">
    <property type="term" value="P:peptidoglycan catabolic process"/>
    <property type="evidence" value="ECO:0007669"/>
    <property type="project" value="TreeGrafter"/>
</dbReference>
<dbReference type="SUPFAM" id="SSF53955">
    <property type="entry name" value="Lysozyme-like"/>
    <property type="match status" value="1"/>
</dbReference>
<dbReference type="NCBIfam" id="TIGR02283">
    <property type="entry name" value="MltB_2"/>
    <property type="match status" value="1"/>
</dbReference>
<reference evidence="5 6" key="1">
    <citation type="submission" date="2017-03" db="EMBL/GenBank/DDBJ databases">
        <authorList>
            <person name="Afonso C.L."/>
            <person name="Miller P.J."/>
            <person name="Scott M.A."/>
            <person name="Spackman E."/>
            <person name="Goraichik I."/>
            <person name="Dimitrov K.M."/>
            <person name="Suarez D.L."/>
            <person name="Swayne D.E."/>
        </authorList>
    </citation>
    <scope>NUCLEOTIDE SEQUENCE [LARGE SCALE GENOMIC DNA]</scope>
    <source>
        <strain evidence="5 6">CECT 7751</strain>
    </source>
</reference>
<feature type="domain" description="Transglycosylase SLT" evidence="4">
    <location>
        <begin position="119"/>
        <end position="408"/>
    </location>
</feature>
<dbReference type="GO" id="GO:0008933">
    <property type="term" value="F:peptidoglycan lytic transglycosylase activity"/>
    <property type="evidence" value="ECO:0007669"/>
    <property type="project" value="TreeGrafter"/>
</dbReference>
<sequence>MRVPAKAFALAALAATLAPPMSGAAVADAPQTSLRPQARPVVIAGSVTAASLAQVIDRATPAAAPAAAPASQPQTTPRASVILASASSLRPRLRPSALASSGSRSATPQATPVAADPGFTAWLSGFRRRAMAEGITGATFDRAFRNARFMPEVIAKDRNQSEFTKSIGDYMDGAVSDSRVRNGRREYSRNTRLLSSIESSYGVPGQYITAIWGLETAYGSYRGKTPLISSMATLAYEGRRGAFYEAQLIALLKVVQHGDSQPENMLGSWAGASGHTQFMPTSYLGYAVDHTGDGRRDIWSDDPSDSLASSANYLAKHGWRRGQPWGVEVTLPANFDYTQANGPERMPSAWARLGVRPARGQLRDYGNARLLLLAGARGPAFLVFHNFDVIKRYNNADTYALAVGILGDRIAGAGDITRPWPQGERMLKRSERVELQRLLTRRGYDTGGVDGILGSRSTAAIRAYQRSIGATPDGHPSVALLSRLR</sequence>
<evidence type="ECO:0000259" key="4">
    <source>
        <dbReference type="Pfam" id="PF13406"/>
    </source>
</evidence>
<dbReference type="InterPro" id="IPR011970">
    <property type="entry name" value="MltB_2"/>
</dbReference>
<dbReference type="InterPro" id="IPR036365">
    <property type="entry name" value="PGBD-like_sf"/>
</dbReference>
<gene>
    <name evidence="5" type="primary">mltB_2</name>
    <name evidence="5" type="ORF">PSM7751_03125</name>
</gene>
<dbReference type="PANTHER" id="PTHR30163">
    <property type="entry name" value="MEMBRANE-BOUND LYTIC MUREIN TRANSGLYCOSYLASE B"/>
    <property type="match status" value="1"/>
</dbReference>